<organism evidence="1 2">
    <name type="scientific">Acidianus infernus</name>
    <dbReference type="NCBI Taxonomy" id="12915"/>
    <lineage>
        <taxon>Archaea</taxon>
        <taxon>Thermoproteota</taxon>
        <taxon>Thermoprotei</taxon>
        <taxon>Sulfolobales</taxon>
        <taxon>Sulfolobaceae</taxon>
        <taxon>Acidianus</taxon>
    </lineage>
</organism>
<comment type="caution">
    <text evidence="1">The sequence shown here is derived from an EMBL/GenBank/DDBJ whole genome shotgun (WGS) entry which is preliminary data.</text>
</comment>
<dbReference type="Gene3D" id="3.50.50.100">
    <property type="match status" value="2"/>
</dbReference>
<dbReference type="PANTHER" id="PTHR43755:SF1">
    <property type="entry name" value="FAD-DEPENDENT PYRIDINE NUCLEOTIDE-DISULPHIDE OXIDOREDUCTASE"/>
    <property type="match status" value="1"/>
</dbReference>
<evidence type="ECO:0000313" key="1">
    <source>
        <dbReference type="EMBL" id="MUM64713.1"/>
    </source>
</evidence>
<reference evidence="1 2" key="1">
    <citation type="submission" date="2019-10" db="EMBL/GenBank/DDBJ databases">
        <title>Genome Sequences from Six Type Strain Members of the Archaeal Family Sulfolobaceae: Acidianus ambivalens, Acidianus infernus, Metallosphaera prunae, Stygiolobus azoricus, Sulfolobus metallicus, and Sulfurisphaera ohwakuensis.</title>
        <authorList>
            <person name="Counts J.A."/>
            <person name="Kelly R.M."/>
        </authorList>
    </citation>
    <scope>NUCLEOTIDE SEQUENCE [LARGE SCALE GENOMIC DNA]</scope>
    <source>
        <strain evidence="1 2">DSM 3191</strain>
    </source>
</reference>
<gene>
    <name evidence="1" type="ORF">D1867_05530</name>
</gene>
<dbReference type="PANTHER" id="PTHR43755">
    <property type="match status" value="1"/>
</dbReference>
<sequence>MTQKLLIFLLTTHVIFILGSGYAGLNAYYNIKGGAGKVILSRESKFIFYTAYLRNLIKNTKYEVSLNFVQKEEIKDVDISNLEIKTNKGEYKADKIIIALGCERPNLARIMEKIRNDKEICITAEDEYDDYLALQIALYSKIAGKNVKYHGKFLSYLGNKVANVVSEVTQKYIKTCEEPNLIIEKCVPPEFTGLLSVNSYLEVKKNVYAIGDIIKGWPKLGELAMREGIYVGKRISGKLEGGFEPIYIHIVTTGREGIHIRSKVPWGINYQEVKVSKIRSLMKRFIEKYYIWRKGNMGFLYYL</sequence>
<dbReference type="InterPro" id="IPR036188">
    <property type="entry name" value="FAD/NAD-bd_sf"/>
</dbReference>
<dbReference type="AlphaFoldDB" id="A0A6A9QG01"/>
<protein>
    <submittedName>
        <fullName evidence="1">NAD(P)/FAD-dependent oxidoreductase</fullName>
    </submittedName>
</protein>
<dbReference type="SUPFAM" id="SSF51905">
    <property type="entry name" value="FAD/NAD(P)-binding domain"/>
    <property type="match status" value="1"/>
</dbReference>
<dbReference type="Proteomes" id="UP000440125">
    <property type="component" value="Unassembled WGS sequence"/>
</dbReference>
<dbReference type="InterPro" id="IPR052541">
    <property type="entry name" value="SQRD"/>
</dbReference>
<proteinExistence type="predicted"/>
<dbReference type="EMBL" id="WFIY01000004">
    <property type="protein sequence ID" value="MUM64713.1"/>
    <property type="molecule type" value="Genomic_DNA"/>
</dbReference>
<keyword evidence="2" id="KW-1185">Reference proteome</keyword>
<evidence type="ECO:0000313" key="2">
    <source>
        <dbReference type="Proteomes" id="UP000440125"/>
    </source>
</evidence>
<accession>A0A6A9QG01</accession>
<name>A0A6A9QG01_ACIIN</name>